<reference evidence="2 3" key="1">
    <citation type="submission" date="2018-07" db="EMBL/GenBank/DDBJ databases">
        <title>Genomic Encyclopedia of Type Strains, Phase III (KMG-III): the genomes of soil and plant-associated and newly described type strains.</title>
        <authorList>
            <person name="Whitman W."/>
        </authorList>
    </citation>
    <scope>NUCLEOTIDE SEQUENCE [LARGE SCALE GENOMIC DNA]</scope>
    <source>
        <strain evidence="2 3">CECT 7287</strain>
    </source>
</reference>
<dbReference type="EMBL" id="QRDZ01000007">
    <property type="protein sequence ID" value="RED83919.1"/>
    <property type="molecule type" value="Genomic_DNA"/>
</dbReference>
<keyword evidence="3" id="KW-1185">Reference proteome</keyword>
<dbReference type="InterPro" id="IPR011990">
    <property type="entry name" value="TPR-like_helical_dom_sf"/>
</dbReference>
<evidence type="ECO:0000256" key="1">
    <source>
        <dbReference type="SAM" id="MobiDB-lite"/>
    </source>
</evidence>
<feature type="compositionally biased region" description="Acidic residues" evidence="1">
    <location>
        <begin position="31"/>
        <end position="58"/>
    </location>
</feature>
<organism evidence="2 3">
    <name type="scientific">Cohnella phaseoli</name>
    <dbReference type="NCBI Taxonomy" id="456490"/>
    <lineage>
        <taxon>Bacteria</taxon>
        <taxon>Bacillati</taxon>
        <taxon>Bacillota</taxon>
        <taxon>Bacilli</taxon>
        <taxon>Bacillales</taxon>
        <taxon>Paenibacillaceae</taxon>
        <taxon>Cohnella</taxon>
    </lineage>
</organism>
<dbReference type="AlphaFoldDB" id="A0A3D9KDE3"/>
<name>A0A3D9KDE3_9BACL</name>
<dbReference type="Gene3D" id="1.25.40.10">
    <property type="entry name" value="Tetratricopeptide repeat domain"/>
    <property type="match status" value="1"/>
</dbReference>
<protein>
    <submittedName>
        <fullName evidence="2">Uncharacterized protein</fullName>
    </submittedName>
</protein>
<evidence type="ECO:0000313" key="3">
    <source>
        <dbReference type="Proteomes" id="UP000256977"/>
    </source>
</evidence>
<gene>
    <name evidence="2" type="ORF">DFP98_10725</name>
</gene>
<comment type="caution">
    <text evidence="2">The sequence shown here is derived from an EMBL/GenBank/DDBJ whole genome shotgun (WGS) entry which is preliminary data.</text>
</comment>
<sequence>MNCVQCGQPVTERDLYCRLCGTRIEEPGASAEEETDLEVEEEEEEEEEETGHEVEEDETNRSEEVNSYEKTAPVSSKPGGLGRNLLLLATVVFIVIMWVNKYTESENVSVKESFWKFRDTIELQLSSQGSLERKYQRAARQMKAENYENAARAYEELGSYSDSEELLYQAKLNISKRHFSAKEYTKAIDVLKELQDHREAVTFLKKVNSAYGIDQYKEGKFHHANLLLSRAANDELSRKYVKYTQMMIEFSGVWENEDRTERVLFYQWWARIEKEGSAKPNYVRLSLKNGNLSGEGFTFEIKNKELIVKHAAFKTRKFKKTEDIAYEMMTS</sequence>
<accession>A0A3D9KDE3</accession>
<feature type="region of interest" description="Disordered" evidence="1">
    <location>
        <begin position="27"/>
        <end position="77"/>
    </location>
</feature>
<proteinExistence type="predicted"/>
<dbReference type="Proteomes" id="UP000256977">
    <property type="component" value="Unassembled WGS sequence"/>
</dbReference>
<evidence type="ECO:0000313" key="2">
    <source>
        <dbReference type="EMBL" id="RED83919.1"/>
    </source>
</evidence>